<evidence type="ECO:0000313" key="2">
    <source>
        <dbReference type="Proteomes" id="UP000199594"/>
    </source>
</evidence>
<accession>A0A1I7CAW1</accession>
<evidence type="ECO:0000313" key="1">
    <source>
        <dbReference type="EMBL" id="SFT96543.1"/>
    </source>
</evidence>
<dbReference type="AlphaFoldDB" id="A0A1I7CAW1"/>
<dbReference type="EMBL" id="FPAQ01000039">
    <property type="protein sequence ID" value="SFT96543.1"/>
    <property type="molecule type" value="Genomic_DNA"/>
</dbReference>
<proteinExistence type="predicted"/>
<dbReference type="OrthoDB" id="1707740at2"/>
<dbReference type="Proteomes" id="UP000199594">
    <property type="component" value="Unassembled WGS sequence"/>
</dbReference>
<sequence>MGQCRFCERKGFFLSVDTNGLCENCAPQVLHDITQRHRIIEDCLRLARDGKTFATRLSRCDLLFEHLEHLLQYENKGIPTLTPSPSDILSEFKGYRDKLIIEEAQKVAQKAKEKSEVASTITAKHNALANGLLKSQEIIRNTSDASVGEELERGFKYLMYKVKLDGFLEAAKKAEFKGNNKKAIDQYQEALFLIRNDDIPDDQQGVEIQQIEAKLIELGA</sequence>
<gene>
    <name evidence="1" type="ORF">SAMN04487956_13940</name>
</gene>
<name>A0A1I7CAW1_9GAMM</name>
<organism evidence="1 2">
    <name type="scientific">Halomonas saccharevitans</name>
    <dbReference type="NCBI Taxonomy" id="416872"/>
    <lineage>
        <taxon>Bacteria</taxon>
        <taxon>Pseudomonadati</taxon>
        <taxon>Pseudomonadota</taxon>
        <taxon>Gammaproteobacteria</taxon>
        <taxon>Oceanospirillales</taxon>
        <taxon>Halomonadaceae</taxon>
        <taxon>Halomonas</taxon>
    </lineage>
</organism>
<protein>
    <submittedName>
        <fullName evidence="1">Uncharacterized protein</fullName>
    </submittedName>
</protein>
<dbReference type="RefSeq" id="WP_089851553.1">
    <property type="nucleotide sequence ID" value="NZ_FPAQ01000039.1"/>
</dbReference>
<reference evidence="1 2" key="1">
    <citation type="submission" date="2016-10" db="EMBL/GenBank/DDBJ databases">
        <authorList>
            <person name="de Groot N.N."/>
        </authorList>
    </citation>
    <scope>NUCLEOTIDE SEQUENCE [LARGE SCALE GENOMIC DNA]</scope>
    <source>
        <strain evidence="1 2">CGMCC 1.6493</strain>
    </source>
</reference>